<reference evidence="1 2" key="1">
    <citation type="submission" date="2018-11" db="EMBL/GenBank/DDBJ databases">
        <authorList>
            <consortium name="Pathogen Informatics"/>
        </authorList>
    </citation>
    <scope>NUCLEOTIDE SEQUENCE [LARGE SCALE GENOMIC DNA]</scope>
</reference>
<dbReference type="OrthoDB" id="5802447at2759"/>
<reference evidence="3" key="2">
    <citation type="submission" date="2019-09" db="UniProtKB">
        <authorList>
            <consortium name="WormBaseParasite"/>
        </authorList>
    </citation>
    <scope>IDENTIFICATION</scope>
</reference>
<accession>A0A3P8EJ69</accession>
<dbReference type="PANTHER" id="PTHR36938:SF2">
    <property type="entry name" value="WAP DOMAIN-CONTAINING PROTEIN"/>
    <property type="match status" value="1"/>
</dbReference>
<protein>
    <submittedName>
        <fullName evidence="3">CC domain-containing protein</fullName>
    </submittedName>
</protein>
<dbReference type="PANTHER" id="PTHR36938">
    <property type="entry name" value="PROTEIN CBG26935"/>
    <property type="match status" value="1"/>
</dbReference>
<evidence type="ECO:0000313" key="1">
    <source>
        <dbReference type="EMBL" id="VDP07116.1"/>
    </source>
</evidence>
<evidence type="ECO:0000313" key="2">
    <source>
        <dbReference type="Proteomes" id="UP000050761"/>
    </source>
</evidence>
<dbReference type="EMBL" id="UZAH01029631">
    <property type="protein sequence ID" value="VDP07116.1"/>
    <property type="molecule type" value="Genomic_DNA"/>
</dbReference>
<sequence length="98" mass="10992">MSKIERNKCSSDYDCRGSSTMPSVCCPTGCNYNMCVHLGVPQIVPQHRRYPLAISSYAEEESCPDPYTLPMRCLVSRPTSWCLSDAECPSVNSMHPRK</sequence>
<dbReference type="Proteomes" id="UP000050761">
    <property type="component" value="Unassembled WGS sequence"/>
</dbReference>
<proteinExistence type="predicted"/>
<organism evidence="2 3">
    <name type="scientific">Heligmosomoides polygyrus</name>
    <name type="common">Parasitic roundworm</name>
    <dbReference type="NCBI Taxonomy" id="6339"/>
    <lineage>
        <taxon>Eukaryota</taxon>
        <taxon>Metazoa</taxon>
        <taxon>Ecdysozoa</taxon>
        <taxon>Nematoda</taxon>
        <taxon>Chromadorea</taxon>
        <taxon>Rhabditida</taxon>
        <taxon>Rhabditina</taxon>
        <taxon>Rhabditomorpha</taxon>
        <taxon>Strongyloidea</taxon>
        <taxon>Heligmosomidae</taxon>
        <taxon>Heligmosomoides</taxon>
    </lineage>
</organism>
<gene>
    <name evidence="1" type="ORF">HPBE_LOCUS16824</name>
</gene>
<evidence type="ECO:0000313" key="3">
    <source>
        <dbReference type="WBParaSite" id="HPBE_0001682501-mRNA-1"/>
    </source>
</evidence>
<keyword evidence="2" id="KW-1185">Reference proteome</keyword>
<dbReference type="AlphaFoldDB" id="A0A183G5E2"/>
<dbReference type="WBParaSite" id="HPBE_0001682501-mRNA-1">
    <property type="protein sequence ID" value="HPBE_0001682501-mRNA-1"/>
    <property type="gene ID" value="HPBE_0001682501"/>
</dbReference>
<name>A0A183G5E2_HELPZ</name>
<accession>A0A183G5E2</accession>